<evidence type="ECO:0000256" key="1">
    <source>
        <dbReference type="ARBA" id="ARBA00004191"/>
    </source>
</evidence>
<dbReference type="GO" id="GO:0042545">
    <property type="term" value="P:cell wall modification"/>
    <property type="evidence" value="ECO:0007669"/>
    <property type="project" value="UniProtKB-UniRule"/>
</dbReference>
<dbReference type="SUPFAM" id="SSF51126">
    <property type="entry name" value="Pectin lyase-like"/>
    <property type="match status" value="1"/>
</dbReference>
<evidence type="ECO:0000256" key="11">
    <source>
        <dbReference type="PROSITE-ProRule" id="PRU10040"/>
    </source>
</evidence>
<organism evidence="15 16">
    <name type="scientific">Abrus precatorius</name>
    <name type="common">Indian licorice</name>
    <name type="synonym">Glycine abrus</name>
    <dbReference type="NCBI Taxonomy" id="3816"/>
    <lineage>
        <taxon>Eukaryota</taxon>
        <taxon>Viridiplantae</taxon>
        <taxon>Streptophyta</taxon>
        <taxon>Embryophyta</taxon>
        <taxon>Tracheophyta</taxon>
        <taxon>Spermatophyta</taxon>
        <taxon>Magnoliopsida</taxon>
        <taxon>eudicotyledons</taxon>
        <taxon>Gunneridae</taxon>
        <taxon>Pentapetalae</taxon>
        <taxon>rosids</taxon>
        <taxon>fabids</taxon>
        <taxon>Fabales</taxon>
        <taxon>Fabaceae</taxon>
        <taxon>Papilionoideae</taxon>
        <taxon>50 kb inversion clade</taxon>
        <taxon>NPAAA clade</taxon>
        <taxon>indigoferoid/millettioid clade</taxon>
        <taxon>Abreae</taxon>
        <taxon>Abrus</taxon>
    </lineage>
</organism>
<dbReference type="GeneID" id="113863795"/>
<dbReference type="GO" id="GO:0004857">
    <property type="term" value="F:enzyme inhibitor activity"/>
    <property type="evidence" value="ECO:0007669"/>
    <property type="project" value="InterPro"/>
</dbReference>
<dbReference type="RefSeq" id="XP_027353312.1">
    <property type="nucleotide sequence ID" value="XM_027497511.1"/>
</dbReference>
<comment type="pathway">
    <text evidence="2 12">Glycan metabolism; pectin degradation; 2-dehydro-3-deoxy-D-gluconate from pectin: step 1/5.</text>
</comment>
<comment type="similarity">
    <text evidence="4">In the C-terminal section; belongs to the pectinesterase family.</text>
</comment>
<dbReference type="PANTHER" id="PTHR31707">
    <property type="entry name" value="PECTINESTERASE"/>
    <property type="match status" value="1"/>
</dbReference>
<dbReference type="NCBIfam" id="TIGR01614">
    <property type="entry name" value="PME_inhib"/>
    <property type="match status" value="1"/>
</dbReference>
<dbReference type="PROSITE" id="PS00503">
    <property type="entry name" value="PECTINESTERASE_2"/>
    <property type="match status" value="1"/>
</dbReference>
<feature type="active site" evidence="11">
    <location>
        <position position="408"/>
    </location>
</feature>
<dbReference type="SMART" id="SM00856">
    <property type="entry name" value="PMEI"/>
    <property type="match status" value="1"/>
</dbReference>
<dbReference type="InterPro" id="IPR035513">
    <property type="entry name" value="Invertase/methylesterase_inhib"/>
</dbReference>
<dbReference type="FunFam" id="1.20.140.40:FF:000010">
    <property type="entry name" value="Pectinesterase"/>
    <property type="match status" value="1"/>
</dbReference>
<gene>
    <name evidence="16" type="primary">LOC113863795</name>
</gene>
<name>A0A8B8LAQ7_ABRPR</name>
<feature type="domain" description="Pectinesterase inhibitor" evidence="14">
    <location>
        <begin position="62"/>
        <end position="219"/>
    </location>
</feature>
<dbReference type="InterPro" id="IPR033131">
    <property type="entry name" value="Pectinesterase_Asp_AS"/>
</dbReference>
<dbReference type="AlphaFoldDB" id="A0A8B8LAQ7"/>
<keyword evidence="6" id="KW-0134">Cell wall</keyword>
<evidence type="ECO:0000256" key="9">
    <source>
        <dbReference type="ARBA" id="ARBA00023157"/>
    </source>
</evidence>
<dbReference type="Proteomes" id="UP000694853">
    <property type="component" value="Unplaced"/>
</dbReference>
<keyword evidence="13" id="KW-0472">Membrane</keyword>
<comment type="catalytic activity">
    <reaction evidence="12">
        <text>[(1-&gt;4)-alpha-D-galacturonosyl methyl ester](n) + n H2O = [(1-&gt;4)-alpha-D-galacturonosyl](n) + n methanol + n H(+)</text>
        <dbReference type="Rhea" id="RHEA:22380"/>
        <dbReference type="Rhea" id="RHEA-COMP:14570"/>
        <dbReference type="Rhea" id="RHEA-COMP:14573"/>
        <dbReference type="ChEBI" id="CHEBI:15377"/>
        <dbReference type="ChEBI" id="CHEBI:15378"/>
        <dbReference type="ChEBI" id="CHEBI:17790"/>
        <dbReference type="ChEBI" id="CHEBI:140522"/>
        <dbReference type="ChEBI" id="CHEBI:140523"/>
        <dbReference type="EC" id="3.1.1.11"/>
    </reaction>
</comment>
<evidence type="ECO:0000259" key="14">
    <source>
        <dbReference type="SMART" id="SM00856"/>
    </source>
</evidence>
<dbReference type="InterPro" id="IPR011050">
    <property type="entry name" value="Pectin_lyase_fold/virulence"/>
</dbReference>
<dbReference type="GO" id="GO:0030599">
    <property type="term" value="F:pectinesterase activity"/>
    <property type="evidence" value="ECO:0007669"/>
    <property type="project" value="UniProtKB-UniRule"/>
</dbReference>
<keyword evidence="7 12" id="KW-0378">Hydrolase</keyword>
<comment type="subcellular location">
    <subcellularLocation>
        <location evidence="1">Secreted</location>
        <location evidence="1">Cell wall</location>
    </subcellularLocation>
</comment>
<evidence type="ECO:0000256" key="2">
    <source>
        <dbReference type="ARBA" id="ARBA00005184"/>
    </source>
</evidence>
<dbReference type="GO" id="GO:0045490">
    <property type="term" value="P:pectin catabolic process"/>
    <property type="evidence" value="ECO:0007669"/>
    <property type="project" value="UniProtKB-UniRule"/>
</dbReference>
<evidence type="ECO:0000256" key="6">
    <source>
        <dbReference type="ARBA" id="ARBA00022512"/>
    </source>
</evidence>
<dbReference type="CDD" id="cd15798">
    <property type="entry name" value="PMEI-like_3"/>
    <property type="match status" value="1"/>
</dbReference>
<dbReference type="SUPFAM" id="SSF101148">
    <property type="entry name" value="Plant invertase/pectin methylesterase inhibitor"/>
    <property type="match status" value="1"/>
</dbReference>
<dbReference type="InterPro" id="IPR006501">
    <property type="entry name" value="Pectinesterase_inhib_dom"/>
</dbReference>
<keyword evidence="13" id="KW-1133">Transmembrane helix</keyword>
<evidence type="ECO:0000256" key="5">
    <source>
        <dbReference type="ARBA" id="ARBA00013229"/>
    </source>
</evidence>
<dbReference type="Gene3D" id="2.160.20.10">
    <property type="entry name" value="Single-stranded right-handed beta-helix, Pectin lyase-like"/>
    <property type="match status" value="1"/>
</dbReference>
<keyword evidence="15" id="KW-1185">Reference proteome</keyword>
<keyword evidence="10" id="KW-0325">Glycoprotein</keyword>
<reference evidence="16" key="2">
    <citation type="submission" date="2025-08" db="UniProtKB">
        <authorList>
            <consortium name="RefSeq"/>
        </authorList>
    </citation>
    <scope>IDENTIFICATION</scope>
    <source>
        <tissue evidence="16">Young leaves</tissue>
    </source>
</reference>
<evidence type="ECO:0000256" key="10">
    <source>
        <dbReference type="ARBA" id="ARBA00023180"/>
    </source>
</evidence>
<feature type="transmembrane region" description="Helical" evidence="13">
    <location>
        <begin position="29"/>
        <end position="51"/>
    </location>
</feature>
<protein>
    <recommendedName>
        <fullName evidence="5 12">Pectinesterase</fullName>
        <ecNumber evidence="5 12">3.1.1.11</ecNumber>
    </recommendedName>
</protein>
<keyword evidence="9" id="KW-1015">Disulfide bond</keyword>
<keyword evidence="8 12" id="KW-0063">Aspartyl esterase</keyword>
<evidence type="ECO:0000313" key="15">
    <source>
        <dbReference type="Proteomes" id="UP000694853"/>
    </source>
</evidence>
<keyword evidence="13" id="KW-0812">Transmembrane</keyword>
<dbReference type="InterPro" id="IPR012334">
    <property type="entry name" value="Pectin_lyas_fold"/>
</dbReference>
<accession>A0A8B8LAQ7</accession>
<dbReference type="OrthoDB" id="2019149at2759"/>
<dbReference type="InterPro" id="IPR000070">
    <property type="entry name" value="Pectinesterase_cat"/>
</dbReference>
<evidence type="ECO:0000256" key="7">
    <source>
        <dbReference type="ARBA" id="ARBA00022801"/>
    </source>
</evidence>
<sequence>MDSMNSFNGNGKVDEVEQQAFKKKTRKRLIILAVSSIVLVAIIIAAVAGTAQQTSSSADKSAPASSLRAVCNVTQYPNSCFSSISSLPNTNTMDPTHLFNLSLRVATNALSNLSPYLSNLQRNASDSRLQKAIHVCEMLLQDAISRFNDSISSLVGAQDLLPATKVNDIQTWLSAAITDQDTCLDALQELNSSDANAILYDLKTDMKNSTEFASNSLAIVTKILGLLSNFNATVHRRLLGGFPEWMDRRLLQESHVTADAVVAKDGSGQYSTITEAVEAVEKRSEKRFVIYVKEGTYEENIDLDADTWNVMIYGDGKSKTIISGSRNFVDGTPTFQTATFGVKGRGFIGKDIGFVNSAGAEKQQGVAMLSASDRSVFYRCSFDGFQDTLYAHSNRQFYRECDITGTIDFIFGNAAVVLQNCNIMPRQPLANQFNTITAQGKTDPNQNTAIVIHKSSISALHDLQSPTYLGRPWKDYSTTVIMHSDIASFVNPAGWTSCYPNEDPPNTILYAEYQNTGPGSDTSQRVKWPGYKPALTEEEAGTFTVQSFIQGPEWLPDAAVQFEPTL</sequence>
<dbReference type="EC" id="3.1.1.11" evidence="5 12"/>
<dbReference type="KEGG" id="aprc:113863795"/>
<dbReference type="UniPathway" id="UPA00545">
    <property type="reaction ID" value="UER00823"/>
</dbReference>
<evidence type="ECO:0000256" key="8">
    <source>
        <dbReference type="ARBA" id="ARBA00023085"/>
    </source>
</evidence>
<dbReference type="Pfam" id="PF01095">
    <property type="entry name" value="Pectinesterase"/>
    <property type="match status" value="1"/>
</dbReference>
<reference evidence="15" key="1">
    <citation type="journal article" date="2019" name="Toxins">
        <title>Detection of Abrin-Like and Prepropulchellin-Like Toxin Genes and Transcripts Using Whole Genome Sequencing and Full-Length Transcript Sequencing of Abrus precatorius.</title>
        <authorList>
            <person name="Hovde B.T."/>
            <person name="Daligault H.E."/>
            <person name="Hanschen E.R."/>
            <person name="Kunde Y.A."/>
            <person name="Johnson M.B."/>
            <person name="Starkenburg S.R."/>
            <person name="Johnson S.L."/>
        </authorList>
    </citation>
    <scope>NUCLEOTIDE SEQUENCE [LARGE SCALE GENOMIC DNA]</scope>
</reference>
<dbReference type="FunFam" id="2.160.20.10:FF:000001">
    <property type="entry name" value="Pectinesterase"/>
    <property type="match status" value="1"/>
</dbReference>
<evidence type="ECO:0000256" key="4">
    <source>
        <dbReference type="ARBA" id="ARBA00007786"/>
    </source>
</evidence>
<comment type="similarity">
    <text evidence="3">In the N-terminal section; belongs to the PMEI family.</text>
</comment>
<dbReference type="Pfam" id="PF04043">
    <property type="entry name" value="PMEI"/>
    <property type="match status" value="1"/>
</dbReference>
<evidence type="ECO:0000256" key="3">
    <source>
        <dbReference type="ARBA" id="ARBA00006027"/>
    </source>
</evidence>
<evidence type="ECO:0000313" key="16">
    <source>
        <dbReference type="RefSeq" id="XP_027353312.1"/>
    </source>
</evidence>
<evidence type="ECO:0000256" key="13">
    <source>
        <dbReference type="SAM" id="Phobius"/>
    </source>
</evidence>
<dbReference type="Gene3D" id="1.20.140.40">
    <property type="entry name" value="Invertase/pectin methylesterase inhibitor family protein"/>
    <property type="match status" value="1"/>
</dbReference>
<evidence type="ECO:0000256" key="12">
    <source>
        <dbReference type="RuleBase" id="RU000589"/>
    </source>
</evidence>
<keyword evidence="6" id="KW-0964">Secreted</keyword>
<proteinExistence type="inferred from homology"/>